<comment type="catalytic activity">
    <reaction evidence="12">
        <text>D-ribose 5-phosphate + ATP = 5-phospho-alpha-D-ribose 1-diphosphate + AMP + H(+)</text>
        <dbReference type="Rhea" id="RHEA:15609"/>
        <dbReference type="ChEBI" id="CHEBI:15378"/>
        <dbReference type="ChEBI" id="CHEBI:30616"/>
        <dbReference type="ChEBI" id="CHEBI:58017"/>
        <dbReference type="ChEBI" id="CHEBI:78346"/>
        <dbReference type="ChEBI" id="CHEBI:456215"/>
        <dbReference type="EC" id="2.7.6.1"/>
    </reaction>
</comment>
<dbReference type="Pfam" id="PF13793">
    <property type="entry name" value="Pribosyltran_N"/>
    <property type="match status" value="1"/>
</dbReference>
<dbReference type="SMART" id="SM01400">
    <property type="entry name" value="Pribosyltran_N"/>
    <property type="match status" value="1"/>
</dbReference>
<accession>A0A0R1S0Y0</accession>
<dbReference type="GO" id="GO:0006164">
    <property type="term" value="P:purine nucleotide biosynthetic process"/>
    <property type="evidence" value="ECO:0007669"/>
    <property type="project" value="TreeGrafter"/>
</dbReference>
<evidence type="ECO:0000256" key="4">
    <source>
        <dbReference type="ARBA" id="ARBA00022679"/>
    </source>
</evidence>
<keyword evidence="7" id="KW-0547">Nucleotide-binding</keyword>
<evidence type="ECO:0000256" key="10">
    <source>
        <dbReference type="ARBA" id="ARBA00022842"/>
    </source>
</evidence>
<keyword evidence="9" id="KW-0067">ATP-binding</keyword>
<evidence type="ECO:0000256" key="6">
    <source>
        <dbReference type="ARBA" id="ARBA00022727"/>
    </source>
</evidence>
<evidence type="ECO:0000256" key="15">
    <source>
        <dbReference type="ARBA" id="ARBA00069492"/>
    </source>
</evidence>
<organism evidence="17 18">
    <name type="scientific">Lactobacillus psittaci DSM 15354</name>
    <dbReference type="NCBI Taxonomy" id="1122152"/>
    <lineage>
        <taxon>Bacteria</taxon>
        <taxon>Bacillati</taxon>
        <taxon>Bacillota</taxon>
        <taxon>Bacilli</taxon>
        <taxon>Lactobacillales</taxon>
        <taxon>Lactobacillaceae</taxon>
        <taxon>Lactobacillus</taxon>
    </lineage>
</organism>
<dbReference type="GO" id="GO:0000287">
    <property type="term" value="F:magnesium ion binding"/>
    <property type="evidence" value="ECO:0007669"/>
    <property type="project" value="InterPro"/>
</dbReference>
<evidence type="ECO:0000256" key="7">
    <source>
        <dbReference type="ARBA" id="ARBA00022741"/>
    </source>
</evidence>
<dbReference type="SUPFAM" id="SSF53271">
    <property type="entry name" value="PRTase-like"/>
    <property type="match status" value="2"/>
</dbReference>
<evidence type="ECO:0000313" key="17">
    <source>
        <dbReference type="EMBL" id="KRL62784.1"/>
    </source>
</evidence>
<comment type="pathway">
    <text evidence="2">Metabolic intermediate biosynthesis; 5-phospho-alpha-D-ribose 1-diphosphate biosynthesis; 5-phospho-alpha-D-ribose 1-diphosphate from D-ribose 5-phosphate (route I): step 1/1.</text>
</comment>
<comment type="similarity">
    <text evidence="14">Belongs to the ribose-phosphate pyrophosphokinase family. Class I subfamily.</text>
</comment>
<gene>
    <name evidence="17" type="ORF">FC23_GL001255</name>
</gene>
<evidence type="ECO:0000256" key="5">
    <source>
        <dbReference type="ARBA" id="ARBA00022723"/>
    </source>
</evidence>
<dbReference type="NCBIfam" id="NF002320">
    <property type="entry name" value="PRK01259.1"/>
    <property type="match status" value="1"/>
</dbReference>
<dbReference type="GO" id="GO:0016301">
    <property type="term" value="F:kinase activity"/>
    <property type="evidence" value="ECO:0007669"/>
    <property type="project" value="UniProtKB-KW"/>
</dbReference>
<dbReference type="GO" id="GO:0004749">
    <property type="term" value="F:ribose phosphate diphosphokinase activity"/>
    <property type="evidence" value="ECO:0007669"/>
    <property type="project" value="UniProtKB-EC"/>
</dbReference>
<comment type="caution">
    <text evidence="17">The sequence shown here is derived from an EMBL/GenBank/DDBJ whole genome shotgun (WGS) entry which is preliminary data.</text>
</comment>
<keyword evidence="4" id="KW-0808">Transferase</keyword>
<dbReference type="eggNOG" id="COG0462">
    <property type="taxonomic scope" value="Bacteria"/>
</dbReference>
<dbReference type="NCBIfam" id="TIGR01251">
    <property type="entry name" value="ribP_PPkin"/>
    <property type="match status" value="1"/>
</dbReference>
<evidence type="ECO:0000256" key="14">
    <source>
        <dbReference type="ARBA" id="ARBA00061444"/>
    </source>
</evidence>
<evidence type="ECO:0000256" key="8">
    <source>
        <dbReference type="ARBA" id="ARBA00022777"/>
    </source>
</evidence>
<evidence type="ECO:0000256" key="1">
    <source>
        <dbReference type="ARBA" id="ARBA00001946"/>
    </source>
</evidence>
<dbReference type="AlphaFoldDB" id="A0A0R1S0Y0"/>
<keyword evidence="10" id="KW-0460">Magnesium</keyword>
<dbReference type="InterPro" id="IPR000836">
    <property type="entry name" value="PRTase_dom"/>
</dbReference>
<evidence type="ECO:0000256" key="9">
    <source>
        <dbReference type="ARBA" id="ARBA00022840"/>
    </source>
</evidence>
<dbReference type="Pfam" id="PF14572">
    <property type="entry name" value="Pribosyl_synth"/>
    <property type="match status" value="1"/>
</dbReference>
<feature type="domain" description="Ribose-phosphate pyrophosphokinase N-terminal" evidence="16">
    <location>
        <begin position="24"/>
        <end position="140"/>
    </location>
</feature>
<keyword evidence="5" id="KW-0479">Metal-binding</keyword>
<evidence type="ECO:0000256" key="12">
    <source>
        <dbReference type="ARBA" id="ARBA00049535"/>
    </source>
</evidence>
<dbReference type="PANTHER" id="PTHR10210">
    <property type="entry name" value="RIBOSE-PHOSPHATE DIPHOSPHOKINASE FAMILY MEMBER"/>
    <property type="match status" value="1"/>
</dbReference>
<dbReference type="InterPro" id="IPR029099">
    <property type="entry name" value="Pribosyltran_N"/>
</dbReference>
<dbReference type="CDD" id="cd06223">
    <property type="entry name" value="PRTases_typeI"/>
    <property type="match status" value="1"/>
</dbReference>
<name>A0A0R1S0Y0_9LACO</name>
<dbReference type="EMBL" id="AZFB01000007">
    <property type="protein sequence ID" value="KRL62784.1"/>
    <property type="molecule type" value="Genomic_DNA"/>
</dbReference>
<dbReference type="GO" id="GO:0005524">
    <property type="term" value="F:ATP binding"/>
    <property type="evidence" value="ECO:0007669"/>
    <property type="project" value="UniProtKB-KW"/>
</dbReference>
<dbReference type="STRING" id="1122152.GCA_000425905_01242"/>
<comment type="function">
    <text evidence="13">Involved in the biosynthesis of the central metabolite phospho-alpha-D-ribosyl-1-pyrophosphate (PRPP) via the transfer of pyrophosphoryl group from ATP to 1-hydroxyl of ribose-5-phosphate (Rib-5-P).</text>
</comment>
<keyword evidence="8 17" id="KW-0418">Kinase</keyword>
<evidence type="ECO:0000259" key="16">
    <source>
        <dbReference type="Pfam" id="PF13793"/>
    </source>
</evidence>
<evidence type="ECO:0000256" key="11">
    <source>
        <dbReference type="ARBA" id="ARBA00029942"/>
    </source>
</evidence>
<dbReference type="GO" id="GO:0006015">
    <property type="term" value="P:5-phosphoribose 1-diphosphate biosynthetic process"/>
    <property type="evidence" value="ECO:0007669"/>
    <property type="project" value="TreeGrafter"/>
</dbReference>
<dbReference type="InterPro" id="IPR029057">
    <property type="entry name" value="PRTase-like"/>
</dbReference>
<evidence type="ECO:0000256" key="13">
    <source>
        <dbReference type="ARBA" id="ARBA00054914"/>
    </source>
</evidence>
<evidence type="ECO:0000256" key="2">
    <source>
        <dbReference type="ARBA" id="ARBA00004996"/>
    </source>
</evidence>
<proteinExistence type="inferred from homology"/>
<dbReference type="Proteomes" id="UP000051931">
    <property type="component" value="Unassembled WGS sequence"/>
</dbReference>
<dbReference type="EC" id="2.7.6.1" evidence="3"/>
<keyword evidence="18" id="KW-1185">Reference proteome</keyword>
<dbReference type="Gene3D" id="3.40.50.2020">
    <property type="match status" value="2"/>
</dbReference>
<dbReference type="InterPro" id="IPR005946">
    <property type="entry name" value="Rib-P_diPkinase"/>
</dbReference>
<evidence type="ECO:0000313" key="18">
    <source>
        <dbReference type="Proteomes" id="UP000051931"/>
    </source>
</evidence>
<comment type="cofactor">
    <cofactor evidence="1">
        <name>Mg(2+)</name>
        <dbReference type="ChEBI" id="CHEBI:18420"/>
    </cofactor>
</comment>
<dbReference type="GO" id="GO:0002189">
    <property type="term" value="C:ribose phosphate diphosphokinase complex"/>
    <property type="evidence" value="ECO:0007669"/>
    <property type="project" value="TreeGrafter"/>
</dbReference>
<reference evidence="17 18" key="1">
    <citation type="journal article" date="2015" name="Genome Announc.">
        <title>Expanding the biotechnology potential of lactobacilli through comparative genomics of 213 strains and associated genera.</title>
        <authorList>
            <person name="Sun Z."/>
            <person name="Harris H.M."/>
            <person name="McCann A."/>
            <person name="Guo C."/>
            <person name="Argimon S."/>
            <person name="Zhang W."/>
            <person name="Yang X."/>
            <person name="Jeffery I.B."/>
            <person name="Cooney J.C."/>
            <person name="Kagawa T.F."/>
            <person name="Liu W."/>
            <person name="Song Y."/>
            <person name="Salvetti E."/>
            <person name="Wrobel A."/>
            <person name="Rasinkangas P."/>
            <person name="Parkhill J."/>
            <person name="Rea M.C."/>
            <person name="O'Sullivan O."/>
            <person name="Ritari J."/>
            <person name="Douillard F.P."/>
            <person name="Paul Ross R."/>
            <person name="Yang R."/>
            <person name="Briner A.E."/>
            <person name="Felis G.E."/>
            <person name="de Vos W.M."/>
            <person name="Barrangou R."/>
            <person name="Klaenhammer T.R."/>
            <person name="Caufield P.W."/>
            <person name="Cui Y."/>
            <person name="Zhang H."/>
            <person name="O'Toole P.W."/>
        </authorList>
    </citation>
    <scope>NUCLEOTIDE SEQUENCE [LARGE SCALE GENOMIC DNA]</scope>
    <source>
        <strain evidence="17 18">DSM 15354</strain>
    </source>
</reference>
<keyword evidence="6" id="KW-0545">Nucleotide biosynthesis</keyword>
<sequence>MYLVISKKGQKMNKEELHQMLHPMKLIGLGGNQALNEKIANILHIPLLETAVHHFSDGEIAVNIGETVRGCDVFVIQSIQDPVNENFMELEIVCDALHRASAHRINCVVPYLAYSRSDTKTRSREPITAKLVANLLQLTGIDRLITLDLHAEQIQGFYNIPVDHLHAMPLLAHYYLDNGIASVDEDDVVIVSPDHSGTKLARSFGSFFNAPIAIVDQRGARYDDSVHDMIGDVKGKKCIIVDDLIDTGTRIASSTNSVLAAGATKVYVAASHALLSHDAISVLNKLPIEQIVVTDTIKHEKYPDRLVRVSVDQLLARGIDYVYNDRSIHQIFDEQNRIK</sequence>
<dbReference type="FunFam" id="3.40.50.2020:FF:000001">
    <property type="entry name" value="Ribose-phosphate pyrophosphokinase"/>
    <property type="match status" value="1"/>
</dbReference>
<protein>
    <recommendedName>
        <fullName evidence="15">Ribose-phosphate pyrophosphokinase</fullName>
        <ecNumber evidence="3">2.7.6.1</ecNumber>
    </recommendedName>
    <alternativeName>
        <fullName evidence="11">Phosphoribosyl pyrophosphate synthase</fullName>
    </alternativeName>
</protein>
<evidence type="ECO:0000256" key="3">
    <source>
        <dbReference type="ARBA" id="ARBA00013247"/>
    </source>
</evidence>
<dbReference type="GO" id="GO:0005737">
    <property type="term" value="C:cytoplasm"/>
    <property type="evidence" value="ECO:0007669"/>
    <property type="project" value="TreeGrafter"/>
</dbReference>
<dbReference type="PATRIC" id="fig|1122152.4.peg.1289"/>
<dbReference type="PANTHER" id="PTHR10210:SF41">
    <property type="entry name" value="RIBOSE-PHOSPHATE PYROPHOSPHOKINASE 1, CHLOROPLASTIC"/>
    <property type="match status" value="1"/>
</dbReference>